<accession>A0A1F2ULB3</accession>
<dbReference type="NCBIfam" id="TIGR02495">
    <property type="entry name" value="NrdG2"/>
    <property type="match status" value="1"/>
</dbReference>
<dbReference type="GO" id="GO:0046872">
    <property type="term" value="F:metal ion binding"/>
    <property type="evidence" value="ECO:0007669"/>
    <property type="project" value="UniProtKB-KW"/>
</dbReference>
<dbReference type="AlphaFoldDB" id="A0A1F2ULB3"/>
<dbReference type="Proteomes" id="UP000178086">
    <property type="component" value="Unassembled WGS sequence"/>
</dbReference>
<evidence type="ECO:0000256" key="3">
    <source>
        <dbReference type="ARBA" id="ARBA00023004"/>
    </source>
</evidence>
<organism evidence="6 7">
    <name type="scientific">Candidatus Aquicultor primus</name>
    <dbReference type="NCBI Taxonomy" id="1797195"/>
    <lineage>
        <taxon>Bacteria</taxon>
        <taxon>Bacillati</taxon>
        <taxon>Actinomycetota</taxon>
        <taxon>Candidatus Aquicultoria</taxon>
        <taxon>Candidatus Aquicultorales</taxon>
        <taxon>Candidatus Aquicultoraceae</taxon>
        <taxon>Candidatus Aquicultor</taxon>
    </lineage>
</organism>
<dbReference type="Gene3D" id="3.20.20.70">
    <property type="entry name" value="Aldolase class I"/>
    <property type="match status" value="1"/>
</dbReference>
<evidence type="ECO:0000313" key="7">
    <source>
        <dbReference type="Proteomes" id="UP000178086"/>
    </source>
</evidence>
<gene>
    <name evidence="6" type="ORF">A2074_03035</name>
</gene>
<keyword evidence="3" id="KW-0408">Iron</keyword>
<feature type="non-terminal residue" evidence="6">
    <location>
        <position position="151"/>
    </location>
</feature>
<evidence type="ECO:0000256" key="2">
    <source>
        <dbReference type="ARBA" id="ARBA00022723"/>
    </source>
</evidence>
<dbReference type="EMBL" id="MELI01000060">
    <property type="protein sequence ID" value="OFW33767.1"/>
    <property type="molecule type" value="Genomic_DNA"/>
</dbReference>
<feature type="domain" description="Radical SAM core" evidence="5">
    <location>
        <begin position="22"/>
        <end position="151"/>
    </location>
</feature>
<name>A0A1F2ULB3_9ACTN</name>
<reference evidence="6 7" key="1">
    <citation type="journal article" date="2016" name="Nat. Commun.">
        <title>Thousands of microbial genomes shed light on interconnected biogeochemical processes in an aquifer system.</title>
        <authorList>
            <person name="Anantharaman K."/>
            <person name="Brown C.T."/>
            <person name="Hug L.A."/>
            <person name="Sharon I."/>
            <person name="Castelle C.J."/>
            <person name="Probst A.J."/>
            <person name="Thomas B.C."/>
            <person name="Singh A."/>
            <person name="Wilkins M.J."/>
            <person name="Karaoz U."/>
            <person name="Brodie E.L."/>
            <person name="Williams K.H."/>
            <person name="Hubbard S.S."/>
            <person name="Banfield J.F."/>
        </authorList>
    </citation>
    <scope>NUCLEOTIDE SEQUENCE [LARGE SCALE GENOMIC DNA]</scope>
</reference>
<comment type="caution">
    <text evidence="6">The sequence shown here is derived from an EMBL/GenBank/DDBJ whole genome shotgun (WGS) entry which is preliminary data.</text>
</comment>
<evidence type="ECO:0000259" key="5">
    <source>
        <dbReference type="PROSITE" id="PS51918"/>
    </source>
</evidence>
<keyword evidence="2" id="KW-0479">Metal-binding</keyword>
<dbReference type="GO" id="GO:0003824">
    <property type="term" value="F:catalytic activity"/>
    <property type="evidence" value="ECO:0007669"/>
    <property type="project" value="InterPro"/>
</dbReference>
<dbReference type="Pfam" id="PF04055">
    <property type="entry name" value="Radical_SAM"/>
    <property type="match status" value="1"/>
</dbReference>
<proteinExistence type="predicted"/>
<dbReference type="PROSITE" id="PS51918">
    <property type="entry name" value="RADICAL_SAM"/>
    <property type="match status" value="1"/>
</dbReference>
<dbReference type="GO" id="GO:0051536">
    <property type="term" value="F:iron-sulfur cluster binding"/>
    <property type="evidence" value="ECO:0007669"/>
    <property type="project" value="UniProtKB-KW"/>
</dbReference>
<sequence>MAVKTKQNFAIKGYIPLSMLDWEGRLVTTVFLGGCNFHCSFCHNAELVTSARQLPDVPWDIIEGVLAQKAGWIDGVCISGGEPTLDNGLVELLRLIKKNDLQVKLDTNGTRPDVLRDLIDESLISAVAMDIKTTFNKYHLVAKAQDAADRV</sequence>
<dbReference type="CDD" id="cd01335">
    <property type="entry name" value="Radical_SAM"/>
    <property type="match status" value="1"/>
</dbReference>
<dbReference type="SFLD" id="SFLDG01094">
    <property type="entry name" value="Uncharacterised_Radical_SAM_Su"/>
    <property type="match status" value="1"/>
</dbReference>
<dbReference type="SFLD" id="SFLDS00029">
    <property type="entry name" value="Radical_SAM"/>
    <property type="match status" value="1"/>
</dbReference>
<dbReference type="PANTHER" id="PTHR11228:SF27">
    <property type="entry name" value="GLYCYL-RADICAL ENZYME ACTIVATING ENZYME MJ1227-RELATED"/>
    <property type="match status" value="1"/>
</dbReference>
<dbReference type="InterPro" id="IPR058240">
    <property type="entry name" value="rSAM_sf"/>
</dbReference>
<protein>
    <submittedName>
        <fullName evidence="6">Anaerobic ribonucleoside-triphosphate reductase activating protein</fullName>
    </submittedName>
</protein>
<dbReference type="InterPro" id="IPR013785">
    <property type="entry name" value="Aldolase_TIM"/>
</dbReference>
<dbReference type="PANTHER" id="PTHR11228">
    <property type="entry name" value="RADICAL SAM DOMAIN PROTEIN"/>
    <property type="match status" value="1"/>
</dbReference>
<keyword evidence="1" id="KW-0949">S-adenosyl-L-methionine</keyword>
<keyword evidence="4" id="KW-0411">Iron-sulfur</keyword>
<dbReference type="SUPFAM" id="SSF102114">
    <property type="entry name" value="Radical SAM enzymes"/>
    <property type="match status" value="1"/>
</dbReference>
<dbReference type="InterPro" id="IPR007197">
    <property type="entry name" value="rSAM"/>
</dbReference>
<evidence type="ECO:0000256" key="4">
    <source>
        <dbReference type="ARBA" id="ARBA00023014"/>
    </source>
</evidence>
<evidence type="ECO:0000313" key="6">
    <source>
        <dbReference type="EMBL" id="OFW33767.1"/>
    </source>
</evidence>
<dbReference type="InterPro" id="IPR012840">
    <property type="entry name" value="NrdG2"/>
</dbReference>
<dbReference type="InterPro" id="IPR050377">
    <property type="entry name" value="Radical_SAM_PqqE_MftC-like"/>
</dbReference>
<evidence type="ECO:0000256" key="1">
    <source>
        <dbReference type="ARBA" id="ARBA00022691"/>
    </source>
</evidence>